<dbReference type="Pfam" id="PF13229">
    <property type="entry name" value="Beta_helix"/>
    <property type="match status" value="2"/>
</dbReference>
<dbReference type="Pfam" id="PF17866">
    <property type="entry name" value="AAA_lid_6"/>
    <property type="match status" value="2"/>
</dbReference>
<feature type="region of interest" description="Disordered" evidence="4">
    <location>
        <begin position="518"/>
        <end position="557"/>
    </location>
</feature>
<feature type="domain" description="AAA+ ATPase" evidence="5">
    <location>
        <begin position="885"/>
        <end position="1026"/>
    </location>
</feature>
<organism evidence="6 7">
    <name type="scientific">Nocardiopsis sediminis</name>
    <dbReference type="NCBI Taxonomy" id="1778267"/>
    <lineage>
        <taxon>Bacteria</taxon>
        <taxon>Bacillati</taxon>
        <taxon>Actinomycetota</taxon>
        <taxon>Actinomycetes</taxon>
        <taxon>Streptosporangiales</taxon>
        <taxon>Nocardiopsidaceae</taxon>
        <taxon>Nocardiopsis</taxon>
    </lineage>
</organism>
<dbReference type="RefSeq" id="WP_378531315.1">
    <property type="nucleotide sequence ID" value="NZ_JBHSBH010000005.1"/>
</dbReference>
<dbReference type="SUPFAM" id="SSF52540">
    <property type="entry name" value="P-loop containing nucleoside triphosphate hydrolases"/>
    <property type="match status" value="2"/>
</dbReference>
<dbReference type="InterPro" id="IPR039448">
    <property type="entry name" value="Beta_helix"/>
</dbReference>
<dbReference type="InterPro" id="IPR011050">
    <property type="entry name" value="Pectin_lyase_fold/virulence"/>
</dbReference>
<feature type="domain" description="AAA+ ATPase" evidence="5">
    <location>
        <begin position="602"/>
        <end position="745"/>
    </location>
</feature>
<keyword evidence="3" id="KW-0067">ATP-binding</keyword>
<accession>A0ABV8FI53</accession>
<comment type="caution">
    <text evidence="6">The sequence shown here is derived from an EMBL/GenBank/DDBJ whole genome shotgun (WGS) entry which is preliminary data.</text>
</comment>
<dbReference type="PANTHER" id="PTHR43392">
    <property type="entry name" value="AAA-TYPE ATPASE FAMILY PROTEIN / ANKYRIN REPEAT FAMILY PROTEIN"/>
    <property type="match status" value="1"/>
</dbReference>
<dbReference type="Gene3D" id="1.10.8.60">
    <property type="match status" value="2"/>
</dbReference>
<evidence type="ECO:0000256" key="2">
    <source>
        <dbReference type="ARBA" id="ARBA00022741"/>
    </source>
</evidence>
<dbReference type="InterPro" id="IPR000641">
    <property type="entry name" value="CbxX/CfxQ"/>
</dbReference>
<dbReference type="SMART" id="SM00382">
    <property type="entry name" value="AAA"/>
    <property type="match status" value="2"/>
</dbReference>
<evidence type="ECO:0000313" key="7">
    <source>
        <dbReference type="Proteomes" id="UP001595847"/>
    </source>
</evidence>
<evidence type="ECO:0000313" key="6">
    <source>
        <dbReference type="EMBL" id="MFC3995810.1"/>
    </source>
</evidence>
<dbReference type="InterPro" id="IPR003959">
    <property type="entry name" value="ATPase_AAA_core"/>
</dbReference>
<dbReference type="InterPro" id="IPR041627">
    <property type="entry name" value="AAA_lid_6"/>
</dbReference>
<evidence type="ECO:0000256" key="1">
    <source>
        <dbReference type="ARBA" id="ARBA00010378"/>
    </source>
</evidence>
<evidence type="ECO:0000259" key="5">
    <source>
        <dbReference type="SMART" id="SM00382"/>
    </source>
</evidence>
<feature type="region of interest" description="Disordered" evidence="4">
    <location>
        <begin position="1086"/>
        <end position="1112"/>
    </location>
</feature>
<dbReference type="Gene3D" id="3.40.50.300">
    <property type="entry name" value="P-loop containing nucleotide triphosphate hydrolases"/>
    <property type="match status" value="2"/>
</dbReference>
<protein>
    <submittedName>
        <fullName evidence="6">Right-handed parallel beta-helix repeat-containing protein</fullName>
    </submittedName>
</protein>
<dbReference type="EMBL" id="JBHSBH010000005">
    <property type="protein sequence ID" value="MFC3995810.1"/>
    <property type="molecule type" value="Genomic_DNA"/>
</dbReference>
<name>A0ABV8FI53_9ACTN</name>
<dbReference type="InterPro" id="IPR006626">
    <property type="entry name" value="PbH1"/>
</dbReference>
<dbReference type="InterPro" id="IPR050773">
    <property type="entry name" value="CbxX/CfxQ_RuBisCO_ESX"/>
</dbReference>
<dbReference type="PANTHER" id="PTHR43392:SF2">
    <property type="entry name" value="AAA-TYPE ATPASE FAMILY PROTEIN _ ANKYRIN REPEAT FAMILY PROTEIN"/>
    <property type="match status" value="1"/>
</dbReference>
<dbReference type="SUPFAM" id="SSF51126">
    <property type="entry name" value="Pectin lyase-like"/>
    <property type="match status" value="3"/>
</dbReference>
<dbReference type="Pfam" id="PF00004">
    <property type="entry name" value="AAA"/>
    <property type="match status" value="2"/>
</dbReference>
<dbReference type="SMART" id="SM00710">
    <property type="entry name" value="PbH1"/>
    <property type="match status" value="14"/>
</dbReference>
<dbReference type="InterPro" id="IPR003593">
    <property type="entry name" value="AAA+_ATPase"/>
</dbReference>
<keyword evidence="7" id="KW-1185">Reference proteome</keyword>
<dbReference type="InterPro" id="IPR012334">
    <property type="entry name" value="Pectin_lyas_fold"/>
</dbReference>
<evidence type="ECO:0000256" key="3">
    <source>
        <dbReference type="ARBA" id="ARBA00022840"/>
    </source>
</evidence>
<keyword evidence="2" id="KW-0547">Nucleotide-binding</keyword>
<sequence>MARQLLKVAPDGKDAHTTIRAALEAARSGALISIAPGRYEESLMVTKVVTLAAQQGRGTVEIIADSGTAVASIAEAVKITGLVVRGRDGDRPAVDIPVGQLELADCEIDGSSWAAVVVRDDGALAMRDCRVTSTGGAGVVVTTEQPTIIEDSIIENVESTGVVIGGKGRPTVRACTIRDARGNGVFANDRAAGSIADCVITGVTKPAIALDDDSATAISRVRVHDVAQDALLVSSSGRPRVEDCTFEDVGGRGIALHNDADPQISGVTVTRPATAGVHAWGKARGMLTGCTVSEAGEDAVRIEDRSSTAFVELTVQGGGGVRVSGGSTAEFDRGRVAETTGSAFTVEAAAPFLRGVSISEARGHGVHFTDKGQGRLDDVTVERVGRSGVQAGPGSHPLMSNVRVRAARDNGVTVAGEAVADLRDCDVAECGGDGISVQPGGGISMLRSRVHGGRRNGAMVAAGARADLRHCEIFGNAGDGVLVHSTEDVTLDTCSVHDNQRAGLRQTVQSDRVRAEGLMSADNGSPDAYGEAAGTLAPPPLPAETADSPAPGDDDLLEVDGPLSELEALVGLENVKHEVTTLINRNQMAQRRAEMGLPSPTMSRHLVFGGPPGTGKTTVARLYGRILADLGVLRYGHVVEVARADLVSQYVGGTAIKTTEVFDKARGGVLFIDEAYTLASQQDGGGTGADFGREAIDTLVKLMEDHRDDVVVIAAGYTDDMARFLAANPGMASRFSRTIEFPNYTTDNLVSIVQRMCVDNHYELPAETEAALRTYFDRMPKGATFGNGRTARKTFEEMIDRQAFRLGSSVPGDPGELSRLLPEDLGVEPGGAGGHADPDDRLARLRAELTGMVGLGQVKSTVTDLVNLIATGRQRRQMGLPVPTMSHHLVFAGPPGTGKTTVARLYGELLNALGVLPTDHIVEAARADLVGRYIGHTAQLTTEVFERARGGVLFIDEAYTLTPKSGGAGGDFGQEAVDTLVKLMEDHRDEVVVIVAGYTAEMNRFLASNPGLASRFSHRVEFADYSDDELVTIIRRMAESNGYTIASATVDRLREHFAAVPRTASFGNARYARQTLERMMTRQAGRLVHHPDATRDDLTTLSPEDVPAPQGA</sequence>
<proteinExistence type="inferred from homology"/>
<gene>
    <name evidence="6" type="ORF">ACFOVU_07785</name>
</gene>
<evidence type="ECO:0000256" key="4">
    <source>
        <dbReference type="SAM" id="MobiDB-lite"/>
    </source>
</evidence>
<dbReference type="Proteomes" id="UP001595847">
    <property type="component" value="Unassembled WGS sequence"/>
</dbReference>
<reference evidence="7" key="1">
    <citation type="journal article" date="2019" name="Int. J. Syst. Evol. Microbiol.">
        <title>The Global Catalogue of Microorganisms (GCM) 10K type strain sequencing project: providing services to taxonomists for standard genome sequencing and annotation.</title>
        <authorList>
            <consortium name="The Broad Institute Genomics Platform"/>
            <consortium name="The Broad Institute Genome Sequencing Center for Infectious Disease"/>
            <person name="Wu L."/>
            <person name="Ma J."/>
        </authorList>
    </citation>
    <scope>NUCLEOTIDE SEQUENCE [LARGE SCALE GENOMIC DNA]</scope>
    <source>
        <strain evidence="7">TBRC 1826</strain>
    </source>
</reference>
<dbReference type="InterPro" id="IPR027417">
    <property type="entry name" value="P-loop_NTPase"/>
</dbReference>
<dbReference type="Gene3D" id="2.160.20.10">
    <property type="entry name" value="Single-stranded right-handed beta-helix, Pectin lyase-like"/>
    <property type="match status" value="2"/>
</dbReference>
<dbReference type="PRINTS" id="PR00819">
    <property type="entry name" value="CBXCFQXSUPER"/>
</dbReference>
<comment type="similarity">
    <text evidence="1">Belongs to the CbxX/CfxQ family.</text>
</comment>
<feature type="compositionally biased region" description="Basic and acidic residues" evidence="4">
    <location>
        <begin position="1089"/>
        <end position="1098"/>
    </location>
</feature>